<dbReference type="RefSeq" id="WP_186742485.1">
    <property type="nucleotide sequence ID" value="NZ_VFIA01000098.1"/>
</dbReference>
<dbReference type="InterPro" id="IPR007630">
    <property type="entry name" value="RNA_pol_sigma70_r4"/>
</dbReference>
<evidence type="ECO:0000256" key="1">
    <source>
        <dbReference type="ARBA" id="ARBA00010641"/>
    </source>
</evidence>
<accession>A0ABR6WFG9</accession>
<gene>
    <name evidence="8" type="ORF">FH603_5783</name>
</gene>
<dbReference type="InterPro" id="IPR007627">
    <property type="entry name" value="RNA_pol_sigma70_r2"/>
</dbReference>
<feature type="domain" description="RNA polymerase sigma-70 region 4" evidence="7">
    <location>
        <begin position="129"/>
        <end position="173"/>
    </location>
</feature>
<keyword evidence="5" id="KW-0804">Transcription</keyword>
<organism evidence="8 9">
    <name type="scientific">Spirosoma utsteinense</name>
    <dbReference type="NCBI Taxonomy" id="2585773"/>
    <lineage>
        <taxon>Bacteria</taxon>
        <taxon>Pseudomonadati</taxon>
        <taxon>Bacteroidota</taxon>
        <taxon>Cytophagia</taxon>
        <taxon>Cytophagales</taxon>
        <taxon>Cytophagaceae</taxon>
        <taxon>Spirosoma</taxon>
    </lineage>
</organism>
<keyword evidence="3" id="KW-0731">Sigma factor</keyword>
<evidence type="ECO:0000313" key="9">
    <source>
        <dbReference type="Proteomes" id="UP000700732"/>
    </source>
</evidence>
<evidence type="ECO:0000256" key="5">
    <source>
        <dbReference type="ARBA" id="ARBA00023163"/>
    </source>
</evidence>
<evidence type="ECO:0000313" key="8">
    <source>
        <dbReference type="EMBL" id="MBC3795248.1"/>
    </source>
</evidence>
<evidence type="ECO:0000256" key="2">
    <source>
        <dbReference type="ARBA" id="ARBA00023015"/>
    </source>
</evidence>
<dbReference type="NCBIfam" id="TIGR02937">
    <property type="entry name" value="sigma70-ECF"/>
    <property type="match status" value="1"/>
</dbReference>
<evidence type="ECO:0000259" key="6">
    <source>
        <dbReference type="Pfam" id="PF04542"/>
    </source>
</evidence>
<dbReference type="Pfam" id="PF04542">
    <property type="entry name" value="Sigma70_r2"/>
    <property type="match status" value="1"/>
</dbReference>
<dbReference type="InterPro" id="IPR039425">
    <property type="entry name" value="RNA_pol_sigma-70-like"/>
</dbReference>
<dbReference type="PANTHER" id="PTHR43133">
    <property type="entry name" value="RNA POLYMERASE ECF-TYPE SIGMA FACTO"/>
    <property type="match status" value="1"/>
</dbReference>
<feature type="domain" description="RNA polymerase sigma-70 region 2" evidence="6">
    <location>
        <begin position="26"/>
        <end position="92"/>
    </location>
</feature>
<sequence>MIASNELEMLLVLLKQGDPRAFRELHTRYAKPLLRVIVLIVKDSCQAEDVLQDTFVKVWQYIHHYDSQKGGLYNWMSTVARHTAIDSLRRRTPPVIAISDGDPEGVLVDKHDWLRTDCIGVEQVARRVLRTHQWQVVQLVYWKGRTQQEIADELGLPLGTVKTHVRLSLIRLRPFFS</sequence>
<dbReference type="InterPro" id="IPR014284">
    <property type="entry name" value="RNA_pol_sigma-70_dom"/>
</dbReference>
<dbReference type="Gene3D" id="1.10.1740.10">
    <property type="match status" value="1"/>
</dbReference>
<name>A0ABR6WFG9_9BACT</name>
<dbReference type="Proteomes" id="UP000700732">
    <property type="component" value="Unassembled WGS sequence"/>
</dbReference>
<dbReference type="Gene3D" id="1.10.10.10">
    <property type="entry name" value="Winged helix-like DNA-binding domain superfamily/Winged helix DNA-binding domain"/>
    <property type="match status" value="1"/>
</dbReference>
<dbReference type="InterPro" id="IPR036388">
    <property type="entry name" value="WH-like_DNA-bd_sf"/>
</dbReference>
<dbReference type="Pfam" id="PF04545">
    <property type="entry name" value="Sigma70_r4"/>
    <property type="match status" value="1"/>
</dbReference>
<dbReference type="SUPFAM" id="SSF88659">
    <property type="entry name" value="Sigma3 and sigma4 domains of RNA polymerase sigma factors"/>
    <property type="match status" value="1"/>
</dbReference>
<dbReference type="SUPFAM" id="SSF88946">
    <property type="entry name" value="Sigma2 domain of RNA polymerase sigma factors"/>
    <property type="match status" value="1"/>
</dbReference>
<dbReference type="InterPro" id="IPR013325">
    <property type="entry name" value="RNA_pol_sigma_r2"/>
</dbReference>
<proteinExistence type="inferred from homology"/>
<dbReference type="PANTHER" id="PTHR43133:SF62">
    <property type="entry name" value="RNA POLYMERASE SIGMA FACTOR SIGZ"/>
    <property type="match status" value="1"/>
</dbReference>
<comment type="caution">
    <text evidence="8">The sequence shown here is derived from an EMBL/GenBank/DDBJ whole genome shotgun (WGS) entry which is preliminary data.</text>
</comment>
<keyword evidence="9" id="KW-1185">Reference proteome</keyword>
<evidence type="ECO:0000259" key="7">
    <source>
        <dbReference type="Pfam" id="PF04545"/>
    </source>
</evidence>
<dbReference type="EMBL" id="VFIA01000098">
    <property type="protein sequence ID" value="MBC3795248.1"/>
    <property type="molecule type" value="Genomic_DNA"/>
</dbReference>
<reference evidence="8 9" key="1">
    <citation type="submission" date="2019-06" db="EMBL/GenBank/DDBJ databases">
        <title>Spirosoma utsteinense sp. nov. isolated from Antarctic ice-free soils.</title>
        <authorList>
            <person name="Tahon G."/>
        </authorList>
    </citation>
    <scope>NUCLEOTIDE SEQUENCE [LARGE SCALE GENOMIC DNA]</scope>
    <source>
        <strain evidence="8 9">LMG 31447</strain>
    </source>
</reference>
<evidence type="ECO:0000256" key="4">
    <source>
        <dbReference type="ARBA" id="ARBA00023125"/>
    </source>
</evidence>
<dbReference type="InterPro" id="IPR013324">
    <property type="entry name" value="RNA_pol_sigma_r3/r4-like"/>
</dbReference>
<comment type="similarity">
    <text evidence="1">Belongs to the sigma-70 factor family. ECF subfamily.</text>
</comment>
<protein>
    <submittedName>
        <fullName evidence="8">RNA polymerase sigma-70 factor (ECF subfamily)</fullName>
    </submittedName>
</protein>
<evidence type="ECO:0000256" key="3">
    <source>
        <dbReference type="ARBA" id="ARBA00023082"/>
    </source>
</evidence>
<keyword evidence="4" id="KW-0238">DNA-binding</keyword>
<keyword evidence="2" id="KW-0805">Transcription regulation</keyword>